<protein>
    <submittedName>
        <fullName evidence="5">Retrovirus-related pol polyprotein from transposon tnt 1-94</fullName>
    </submittedName>
</protein>
<reference evidence="5" key="1">
    <citation type="submission" date="2020-09" db="EMBL/GenBank/DDBJ databases">
        <title>Genome-Enabled Discovery of Anthraquinone Biosynthesis in Senna tora.</title>
        <authorList>
            <person name="Kang S.-H."/>
            <person name="Pandey R.P."/>
            <person name="Lee C.-M."/>
            <person name="Sim J.-S."/>
            <person name="Jeong J.-T."/>
            <person name="Choi B.-S."/>
            <person name="Jung M."/>
            <person name="Ginzburg D."/>
            <person name="Zhao K."/>
            <person name="Won S.Y."/>
            <person name="Oh T.-J."/>
            <person name="Yu Y."/>
            <person name="Kim N.-H."/>
            <person name="Lee O.R."/>
            <person name="Lee T.-H."/>
            <person name="Bashyal P."/>
            <person name="Kim T.-S."/>
            <person name="Lee W.-H."/>
            <person name="Kawkins C."/>
            <person name="Kim C.-K."/>
            <person name="Kim J.S."/>
            <person name="Ahn B.O."/>
            <person name="Rhee S.Y."/>
            <person name="Sohng J.K."/>
        </authorList>
    </citation>
    <scope>NUCLEOTIDE SEQUENCE</scope>
    <source>
        <tissue evidence="5">Leaf</tissue>
    </source>
</reference>
<dbReference type="PANTHER" id="PTHR47723:SF19">
    <property type="entry name" value="POLYNUCLEOTIDYL TRANSFERASE, RIBONUCLEASE H-LIKE SUPERFAMILY PROTEIN"/>
    <property type="match status" value="1"/>
</dbReference>
<gene>
    <name evidence="5" type="ORF">G2W53_003653</name>
</gene>
<feature type="domain" description="RNase H type-1" evidence="2">
    <location>
        <begin position="417"/>
        <end position="518"/>
    </location>
</feature>
<dbReference type="Pfam" id="PF13976">
    <property type="entry name" value="gag_pre-integrs"/>
    <property type="match status" value="1"/>
</dbReference>
<dbReference type="EMBL" id="JAAIUW010000002">
    <property type="protein sequence ID" value="KAF7841355.1"/>
    <property type="molecule type" value="Genomic_DNA"/>
</dbReference>
<evidence type="ECO:0000259" key="3">
    <source>
        <dbReference type="Pfam" id="PF13976"/>
    </source>
</evidence>
<dbReference type="InterPro" id="IPR044730">
    <property type="entry name" value="RNase_H-like_dom_plant"/>
</dbReference>
<feature type="region of interest" description="Disordered" evidence="1">
    <location>
        <begin position="203"/>
        <end position="240"/>
    </location>
</feature>
<comment type="caution">
    <text evidence="5">The sequence shown here is derived from an EMBL/GenBank/DDBJ whole genome shotgun (WGS) entry which is preliminary data.</text>
</comment>
<dbReference type="InterPro" id="IPR053151">
    <property type="entry name" value="RNase_H-like"/>
</dbReference>
<feature type="compositionally biased region" description="Basic and acidic residues" evidence="1">
    <location>
        <begin position="47"/>
        <end position="64"/>
    </location>
</feature>
<proteinExistence type="predicted"/>
<dbReference type="InterPro" id="IPR012337">
    <property type="entry name" value="RNaseH-like_sf"/>
</dbReference>
<evidence type="ECO:0000259" key="4">
    <source>
        <dbReference type="Pfam" id="PF25597"/>
    </source>
</evidence>
<dbReference type="Gene3D" id="3.30.420.10">
    <property type="entry name" value="Ribonuclease H-like superfamily/Ribonuclease H"/>
    <property type="match status" value="1"/>
</dbReference>
<dbReference type="GO" id="GO:0003676">
    <property type="term" value="F:nucleic acid binding"/>
    <property type="evidence" value="ECO:0007669"/>
    <property type="project" value="InterPro"/>
</dbReference>
<feature type="compositionally biased region" description="Polar residues" evidence="1">
    <location>
        <begin position="23"/>
        <end position="38"/>
    </location>
</feature>
<feature type="compositionally biased region" description="Polar residues" evidence="1">
    <location>
        <begin position="203"/>
        <end position="226"/>
    </location>
</feature>
<feature type="domain" description="Retroviral polymerase SH3-like" evidence="4">
    <location>
        <begin position="676"/>
        <end position="736"/>
    </location>
</feature>
<evidence type="ECO:0000256" key="1">
    <source>
        <dbReference type="SAM" id="MobiDB-lite"/>
    </source>
</evidence>
<dbReference type="InterPro" id="IPR036397">
    <property type="entry name" value="RNaseH_sf"/>
</dbReference>
<dbReference type="Pfam" id="PF25597">
    <property type="entry name" value="SH3_retrovirus"/>
    <property type="match status" value="1"/>
</dbReference>
<evidence type="ECO:0000259" key="2">
    <source>
        <dbReference type="Pfam" id="PF13456"/>
    </source>
</evidence>
<dbReference type="Proteomes" id="UP000634136">
    <property type="component" value="Unassembled WGS sequence"/>
</dbReference>
<dbReference type="SUPFAM" id="SSF53098">
    <property type="entry name" value="Ribonuclease H-like"/>
    <property type="match status" value="1"/>
</dbReference>
<feature type="compositionally biased region" description="Low complexity" evidence="1">
    <location>
        <begin position="86"/>
        <end position="101"/>
    </location>
</feature>
<dbReference type="Pfam" id="PF13456">
    <property type="entry name" value="RVT_3"/>
    <property type="match status" value="1"/>
</dbReference>
<dbReference type="PANTHER" id="PTHR47723">
    <property type="entry name" value="OS05G0353850 PROTEIN"/>
    <property type="match status" value="1"/>
</dbReference>
<keyword evidence="6" id="KW-1185">Reference proteome</keyword>
<dbReference type="InterPro" id="IPR057670">
    <property type="entry name" value="SH3_retrovirus"/>
</dbReference>
<evidence type="ECO:0000313" key="6">
    <source>
        <dbReference type="Proteomes" id="UP000634136"/>
    </source>
</evidence>
<accession>A0A834XB08</accession>
<dbReference type="OrthoDB" id="1436530at2759"/>
<dbReference type="AlphaFoldDB" id="A0A834XB08"/>
<dbReference type="GO" id="GO:0004523">
    <property type="term" value="F:RNA-DNA hybrid ribonuclease activity"/>
    <property type="evidence" value="ECO:0007669"/>
    <property type="project" value="InterPro"/>
</dbReference>
<dbReference type="InterPro" id="IPR025724">
    <property type="entry name" value="GAG-pre-integrase_dom"/>
</dbReference>
<feature type="region of interest" description="Disordered" evidence="1">
    <location>
        <begin position="1"/>
        <end position="103"/>
    </location>
</feature>
<evidence type="ECO:0000313" key="5">
    <source>
        <dbReference type="EMBL" id="KAF7841355.1"/>
    </source>
</evidence>
<organism evidence="5 6">
    <name type="scientific">Senna tora</name>
    <dbReference type="NCBI Taxonomy" id="362788"/>
    <lineage>
        <taxon>Eukaryota</taxon>
        <taxon>Viridiplantae</taxon>
        <taxon>Streptophyta</taxon>
        <taxon>Embryophyta</taxon>
        <taxon>Tracheophyta</taxon>
        <taxon>Spermatophyta</taxon>
        <taxon>Magnoliopsida</taxon>
        <taxon>eudicotyledons</taxon>
        <taxon>Gunneridae</taxon>
        <taxon>Pentapetalae</taxon>
        <taxon>rosids</taxon>
        <taxon>fabids</taxon>
        <taxon>Fabales</taxon>
        <taxon>Fabaceae</taxon>
        <taxon>Caesalpinioideae</taxon>
        <taxon>Cassia clade</taxon>
        <taxon>Senna</taxon>
    </lineage>
</organism>
<feature type="domain" description="GAG-pre-integrase" evidence="3">
    <location>
        <begin position="592"/>
        <end position="629"/>
    </location>
</feature>
<sequence>MKTNDSEGSLDPPNIPAAEVSAEISSTPMEESPGQNKANIEDAQMSDQRKDANENPKEPRKFEVGEENFGPWMIAERRARKPLRKTFQQQQRQENQSTTGQGKSRFEVLSNLEDPANPSVLFTLLHFQNVPQIGEKEQGGEVQIKDKMKPRKANTPVVMNKRATGSAKSTNTLKKVVKTHMEKANTHTVVMYNLASIRINPTAVNVNSPSKTGNKGTKPNSKTSMEGTKPKQRKPPDFDATLEKMRTMEKSLRESASSFTLKVTDWNKKIFGNVFKKKREILKKLGDIELRLSHCVRGNLQREKRELWQEYDKILTQEELIWFQKARSNWLKFGDRNTRFFHTSTIARRQHNKILELTNEAGVNVFDEDDLTDLVQDFFTNLYTKDPSISLPRHLNTGVSNIVNRYQEPTERRSSVWDHQGNGMSGFAKNLGKGSAFQAEMWGNILGLHLAWDNGIRDITVQTDSKQVLSFINGFCDNSCQHYPMYREVIQLLARDWHVILSYVPRENNSVADKLANFGHSLLLVTKEGVVRINVADDISTKCVKLQDVYHVPGFEVLDNVKEISVDVIFSGEKKGSLFFMSAGEAYVKKTSQIDNASIWHARLGHVRYQLLQQISSKGLVDGMPTLKNVREDAQAVQCACHVTNRLPPWAGAKKSSFEALYGEKPNVNYFRIFGSICYVHVPKGNRTKLDPKARKCVFVGYDSYRKGWRCMDPKTKKFTTSRDVVFDEVSTPFSSPKLVALDDNDDLEFLFPKANVQDDCYTFEIHDLRQLGKVAHRISQIQLRPYDILLDYRSKSYSSSSIRSRGICVLRRRISVLGLLSR</sequence>
<name>A0A834XB08_9FABA</name>
<dbReference type="CDD" id="cd06222">
    <property type="entry name" value="RNase_H_like"/>
    <property type="match status" value="1"/>
</dbReference>
<dbReference type="InterPro" id="IPR002156">
    <property type="entry name" value="RNaseH_domain"/>
</dbReference>